<accession>Q8NP13</accession>
<evidence type="ECO:0000313" key="1">
    <source>
        <dbReference type="EMBL" id="BAB99406.1"/>
    </source>
</evidence>
<organism evidence="1 2">
    <name type="scientific">Corynebacterium glutamicum (strain ATCC 13032 / DSM 20300 / JCM 1318 / BCRC 11384 / CCUG 27702 / LMG 3730 / NBRC 12168 / NCIMB 10025 / NRRL B-2784 / 534)</name>
    <dbReference type="NCBI Taxonomy" id="196627"/>
    <lineage>
        <taxon>Bacteria</taxon>
        <taxon>Bacillati</taxon>
        <taxon>Actinomycetota</taxon>
        <taxon>Actinomycetes</taxon>
        <taxon>Mycobacteriales</taxon>
        <taxon>Corynebacteriaceae</taxon>
        <taxon>Corynebacterium</taxon>
    </lineage>
</organism>
<gene>
    <name evidence="1" type="ordered locus">Cgl2013</name>
</gene>
<proteinExistence type="predicted"/>
<sequence>MTKKSSRGNSWSPGLVLAEQYRPIWPKIDRRKFFGHLVWSVAGLQKNCTGAWKK</sequence>
<dbReference type="AlphaFoldDB" id="Q8NP13"/>
<dbReference type="EMBL" id="BA000036">
    <property type="protein sequence ID" value="BAB99406.1"/>
    <property type="molecule type" value="Genomic_DNA"/>
</dbReference>
<protein>
    <submittedName>
        <fullName evidence="1">Uncharacterized protein</fullName>
    </submittedName>
</protein>
<dbReference type="KEGG" id="cgl:Cgl2013"/>
<evidence type="ECO:0000313" key="2">
    <source>
        <dbReference type="Proteomes" id="UP000000582"/>
    </source>
</evidence>
<dbReference type="HOGENOM" id="CLU_3042455_0_0_11"/>
<keyword evidence="2" id="KW-1185">Reference proteome</keyword>
<dbReference type="Proteomes" id="UP000000582">
    <property type="component" value="Chromosome"/>
</dbReference>
<reference evidence="2" key="1">
    <citation type="journal article" date="2003" name="Appl. Microbiol. Biotechnol.">
        <title>The Corynebacterium glutamicum genome: features and impacts on biotechnological processes.</title>
        <authorList>
            <person name="Ikeda M."/>
            <person name="Nakagawa S."/>
        </authorList>
    </citation>
    <scope>NUCLEOTIDE SEQUENCE [LARGE SCALE GENOMIC DNA]</scope>
    <source>
        <strain evidence="2">ATCC 13032 / DSM 20300 / BCRC 11384 / JCM 1318 / LMG 3730 / NCIMB 10025</strain>
    </source>
</reference>
<name>Q8NP13_CORGL</name>
<dbReference type="BioCyc" id="CORYNE:G18NG-11605-MONOMER"/>